<reference evidence="1" key="1">
    <citation type="journal article" date="2014" name="Front. Microbiol.">
        <title>High frequency of phylogenetically diverse reductive dehalogenase-homologous genes in deep subseafloor sedimentary metagenomes.</title>
        <authorList>
            <person name="Kawai M."/>
            <person name="Futagami T."/>
            <person name="Toyoda A."/>
            <person name="Takaki Y."/>
            <person name="Nishi S."/>
            <person name="Hori S."/>
            <person name="Arai W."/>
            <person name="Tsubouchi T."/>
            <person name="Morono Y."/>
            <person name="Uchiyama I."/>
            <person name="Ito T."/>
            <person name="Fujiyama A."/>
            <person name="Inagaki F."/>
            <person name="Takami H."/>
        </authorList>
    </citation>
    <scope>NUCLEOTIDE SEQUENCE</scope>
    <source>
        <strain evidence="1">Expedition CK06-06</strain>
    </source>
</reference>
<accession>X1JRA4</accession>
<organism evidence="1">
    <name type="scientific">marine sediment metagenome</name>
    <dbReference type="NCBI Taxonomy" id="412755"/>
    <lineage>
        <taxon>unclassified sequences</taxon>
        <taxon>metagenomes</taxon>
        <taxon>ecological metagenomes</taxon>
    </lineage>
</organism>
<protein>
    <submittedName>
        <fullName evidence="1">Uncharacterized protein</fullName>
    </submittedName>
</protein>
<dbReference type="AlphaFoldDB" id="X1JRA4"/>
<evidence type="ECO:0000313" key="1">
    <source>
        <dbReference type="EMBL" id="GAH96587.1"/>
    </source>
</evidence>
<gene>
    <name evidence="1" type="ORF">S06H3_04248</name>
</gene>
<feature type="non-terminal residue" evidence="1">
    <location>
        <position position="37"/>
    </location>
</feature>
<sequence>MKKLEVEGKIREIIENLLKGVPFVQIGRFLREEALGD</sequence>
<dbReference type="EMBL" id="BARV01001469">
    <property type="protein sequence ID" value="GAH96587.1"/>
    <property type="molecule type" value="Genomic_DNA"/>
</dbReference>
<comment type="caution">
    <text evidence="1">The sequence shown here is derived from an EMBL/GenBank/DDBJ whole genome shotgun (WGS) entry which is preliminary data.</text>
</comment>
<proteinExistence type="predicted"/>
<name>X1JRA4_9ZZZZ</name>